<protein>
    <submittedName>
        <fullName evidence="2">Aspartyl protease</fullName>
    </submittedName>
</protein>
<evidence type="ECO:0000313" key="3">
    <source>
        <dbReference type="Proteomes" id="UP000616499"/>
    </source>
</evidence>
<dbReference type="InterPro" id="IPR001969">
    <property type="entry name" value="Aspartic_peptidase_AS"/>
</dbReference>
<dbReference type="PROSITE" id="PS00141">
    <property type="entry name" value="ASP_PROTEASE"/>
    <property type="match status" value="1"/>
</dbReference>
<dbReference type="InterPro" id="IPR011969">
    <property type="entry name" value="Clan_AA_Asp_peptidase_C"/>
</dbReference>
<feature type="transmembrane region" description="Helical" evidence="1">
    <location>
        <begin position="12"/>
        <end position="31"/>
    </location>
</feature>
<dbReference type="GO" id="GO:0006508">
    <property type="term" value="P:proteolysis"/>
    <property type="evidence" value="ECO:0007669"/>
    <property type="project" value="UniProtKB-KW"/>
</dbReference>
<dbReference type="InterPro" id="IPR021109">
    <property type="entry name" value="Peptidase_aspartic_dom_sf"/>
</dbReference>
<keyword evidence="1" id="KW-0472">Membrane</keyword>
<dbReference type="Proteomes" id="UP000616499">
    <property type="component" value="Unassembled WGS sequence"/>
</dbReference>
<dbReference type="InterPro" id="IPR034122">
    <property type="entry name" value="Retropepsin-like_bacterial"/>
</dbReference>
<organism evidence="2 3">
    <name type="scientific">Pseudomonas asuensis</name>
    <dbReference type="NCBI Taxonomy" id="1825787"/>
    <lineage>
        <taxon>Bacteria</taxon>
        <taxon>Pseudomonadati</taxon>
        <taxon>Pseudomonadota</taxon>
        <taxon>Gammaproteobacteria</taxon>
        <taxon>Pseudomonadales</taxon>
        <taxon>Pseudomonadaceae</taxon>
        <taxon>Pseudomonas</taxon>
    </lineage>
</organism>
<dbReference type="EMBL" id="BMNW01000001">
    <property type="protein sequence ID" value="GGL97331.1"/>
    <property type="molecule type" value="Genomic_DNA"/>
</dbReference>
<dbReference type="Gene3D" id="2.40.70.10">
    <property type="entry name" value="Acid Proteases"/>
    <property type="match status" value="1"/>
</dbReference>
<dbReference type="RefSeq" id="WP_188864524.1">
    <property type="nucleotide sequence ID" value="NZ_BMNW01000001.1"/>
</dbReference>
<keyword evidence="1" id="KW-0812">Transmembrane</keyword>
<keyword evidence="1" id="KW-1133">Transmembrane helix</keyword>
<accession>A0ABQ2GHZ5</accession>
<comment type="caution">
    <text evidence="2">The sequence shown here is derived from an EMBL/GenBank/DDBJ whole genome shotgun (WGS) entry which is preliminary data.</text>
</comment>
<gene>
    <name evidence="2" type="ORF">GCM10009425_05550</name>
</gene>
<evidence type="ECO:0000313" key="2">
    <source>
        <dbReference type="EMBL" id="GGL97331.1"/>
    </source>
</evidence>
<keyword evidence="2" id="KW-0645">Protease</keyword>
<dbReference type="GO" id="GO:0008233">
    <property type="term" value="F:peptidase activity"/>
    <property type="evidence" value="ECO:0007669"/>
    <property type="project" value="UniProtKB-KW"/>
</dbReference>
<dbReference type="CDD" id="cd05483">
    <property type="entry name" value="retropepsin_like_bacteria"/>
    <property type="match status" value="1"/>
</dbReference>
<reference evidence="3" key="1">
    <citation type="journal article" date="2019" name="Int. J. Syst. Evol. Microbiol.">
        <title>The Global Catalogue of Microorganisms (GCM) 10K type strain sequencing project: providing services to taxonomists for standard genome sequencing and annotation.</title>
        <authorList>
            <consortium name="The Broad Institute Genomics Platform"/>
            <consortium name="The Broad Institute Genome Sequencing Center for Infectious Disease"/>
            <person name="Wu L."/>
            <person name="Ma J."/>
        </authorList>
    </citation>
    <scope>NUCLEOTIDE SEQUENCE [LARGE SCALE GENOMIC DNA]</scope>
    <source>
        <strain evidence="3">JCM 13501</strain>
    </source>
</reference>
<name>A0ABQ2GHZ5_9PSED</name>
<evidence type="ECO:0000256" key="1">
    <source>
        <dbReference type="SAM" id="Phobius"/>
    </source>
</evidence>
<dbReference type="NCBIfam" id="TIGR02281">
    <property type="entry name" value="clan_AA_DTGA"/>
    <property type="match status" value="1"/>
</dbReference>
<keyword evidence="2" id="KW-0378">Hydrolase</keyword>
<dbReference type="Pfam" id="PF13975">
    <property type="entry name" value="gag-asp_proteas"/>
    <property type="match status" value="1"/>
</dbReference>
<keyword evidence="3" id="KW-1185">Reference proteome</keyword>
<proteinExistence type="predicted"/>
<sequence>MSNQTAGQRVGRIMLFLAWGIGLWLLAHWFGDFEMQRQNPNRVPVSQHGNGYIEVSLAGNGAGHFVANGALNSKDVTFIVDTGATDVALSAELAATLKLPHGGPVLLSTANGRVEGWRTRINELRLGDIVLHDVRALVAPNIDGDQVLLGMSALRQLEFTQRGGTLLLRQYMKQE</sequence>
<dbReference type="SUPFAM" id="SSF50630">
    <property type="entry name" value="Acid proteases"/>
    <property type="match status" value="1"/>
</dbReference>